<evidence type="ECO:0000313" key="2">
    <source>
        <dbReference type="EMBL" id="MFC6953907.1"/>
    </source>
</evidence>
<dbReference type="Proteomes" id="UP001596395">
    <property type="component" value="Unassembled WGS sequence"/>
</dbReference>
<dbReference type="EMBL" id="JBHSXN010000002">
    <property type="protein sequence ID" value="MFC6953907.1"/>
    <property type="molecule type" value="Genomic_DNA"/>
</dbReference>
<reference evidence="2 3" key="1">
    <citation type="journal article" date="2019" name="Int. J. Syst. Evol. Microbiol.">
        <title>The Global Catalogue of Microorganisms (GCM) 10K type strain sequencing project: providing services to taxonomists for standard genome sequencing and annotation.</title>
        <authorList>
            <consortium name="The Broad Institute Genomics Platform"/>
            <consortium name="The Broad Institute Genome Sequencing Center for Infectious Disease"/>
            <person name="Wu L."/>
            <person name="Ma J."/>
        </authorList>
    </citation>
    <scope>NUCLEOTIDE SEQUENCE [LARGE SCALE GENOMIC DNA]</scope>
    <source>
        <strain evidence="2 3">GX26</strain>
    </source>
</reference>
<dbReference type="AlphaFoldDB" id="A0ABD5VIJ0"/>
<proteinExistence type="predicted"/>
<comment type="caution">
    <text evidence="2">The sequence shown here is derived from an EMBL/GenBank/DDBJ whole genome shotgun (WGS) entry which is preliminary data.</text>
</comment>
<name>A0ABD5VIJ0_9EURY</name>
<dbReference type="RefSeq" id="WP_336350856.1">
    <property type="nucleotide sequence ID" value="NZ_JAZAQL010000002.1"/>
</dbReference>
<gene>
    <name evidence="2" type="ORF">ACFQGB_13625</name>
</gene>
<dbReference type="CDD" id="cd02795">
    <property type="entry name" value="CBM6-CBM35-CBM36_like"/>
    <property type="match status" value="1"/>
</dbReference>
<sequence>MEPGFRDDVERPWVVEESPNASGGKYITTRGVDAGGEPPSEGYATYEFDVERAGEYEVRGRVQVPDSESDSFWLRVDDREWVRWDRMRSRRGSWEWESVPDHDRDGAPPKRFNLDAGTHTLTVAFREDDAALDKLVVTSNRDPPVLFGESAGKSTGE</sequence>
<organism evidence="2 3">
    <name type="scientific">Halorubellus litoreus</name>
    <dbReference type="NCBI Taxonomy" id="755308"/>
    <lineage>
        <taxon>Archaea</taxon>
        <taxon>Methanobacteriati</taxon>
        <taxon>Methanobacteriota</taxon>
        <taxon>Stenosarchaea group</taxon>
        <taxon>Halobacteria</taxon>
        <taxon>Halobacteriales</taxon>
        <taxon>Halorubellaceae</taxon>
        <taxon>Halorubellus</taxon>
    </lineage>
</organism>
<feature type="compositionally biased region" description="Basic and acidic residues" evidence="1">
    <location>
        <begin position="1"/>
        <end position="14"/>
    </location>
</feature>
<evidence type="ECO:0000313" key="3">
    <source>
        <dbReference type="Proteomes" id="UP001596395"/>
    </source>
</evidence>
<accession>A0ABD5VIJ0</accession>
<keyword evidence="3" id="KW-1185">Reference proteome</keyword>
<feature type="region of interest" description="Disordered" evidence="1">
    <location>
        <begin position="1"/>
        <end position="41"/>
    </location>
</feature>
<dbReference type="Gene3D" id="2.60.120.260">
    <property type="entry name" value="Galactose-binding domain-like"/>
    <property type="match status" value="1"/>
</dbReference>
<protein>
    <submittedName>
        <fullName evidence="2">Uncharacterized protein</fullName>
    </submittedName>
</protein>
<evidence type="ECO:0000256" key="1">
    <source>
        <dbReference type="SAM" id="MobiDB-lite"/>
    </source>
</evidence>